<feature type="transmembrane region" description="Helical" evidence="1">
    <location>
        <begin position="80"/>
        <end position="104"/>
    </location>
</feature>
<dbReference type="InterPro" id="IPR019425">
    <property type="entry name" value="7TM_GPCR_serpentine_rcpt_Srt"/>
</dbReference>
<dbReference type="Pfam" id="PF10321">
    <property type="entry name" value="7TM_GPCR_Srt"/>
    <property type="match status" value="1"/>
</dbReference>
<feature type="transmembrane region" description="Helical" evidence="1">
    <location>
        <begin position="276"/>
        <end position="302"/>
    </location>
</feature>
<keyword evidence="1" id="KW-0812">Transmembrane</keyword>
<feature type="transmembrane region" description="Helical" evidence="1">
    <location>
        <begin position="250"/>
        <end position="270"/>
    </location>
</feature>
<feature type="transmembrane region" description="Helical" evidence="1">
    <location>
        <begin position="116"/>
        <end position="139"/>
    </location>
</feature>
<dbReference type="PANTHER" id="PTHR23021">
    <property type="entry name" value="SERPENTINE RECEPTOR, CLASS T"/>
    <property type="match status" value="1"/>
</dbReference>
<keyword evidence="3" id="KW-1185">Reference proteome</keyword>
<evidence type="ECO:0000256" key="1">
    <source>
        <dbReference type="SAM" id="Phobius"/>
    </source>
</evidence>
<feature type="transmembrane region" description="Helical" evidence="1">
    <location>
        <begin position="160"/>
        <end position="183"/>
    </location>
</feature>
<protein>
    <submittedName>
        <fullName evidence="2">(pine wood nematode) hypothetical protein</fullName>
    </submittedName>
</protein>
<dbReference type="OrthoDB" id="5873245at2759"/>
<organism evidence="2 3">
    <name type="scientific">Bursaphelenchus xylophilus</name>
    <name type="common">Pinewood nematode worm</name>
    <name type="synonym">Aphelenchoides xylophilus</name>
    <dbReference type="NCBI Taxonomy" id="6326"/>
    <lineage>
        <taxon>Eukaryota</taxon>
        <taxon>Metazoa</taxon>
        <taxon>Ecdysozoa</taxon>
        <taxon>Nematoda</taxon>
        <taxon>Chromadorea</taxon>
        <taxon>Rhabditida</taxon>
        <taxon>Tylenchina</taxon>
        <taxon>Tylenchomorpha</taxon>
        <taxon>Aphelenchoidea</taxon>
        <taxon>Aphelenchoididae</taxon>
        <taxon>Bursaphelenchus</taxon>
    </lineage>
</organism>
<proteinExistence type="predicted"/>
<accession>A0A7I8X9U8</accession>
<sequence length="343" mass="39071">MLSFFRMPIPLDPFLFDEATYNLHYNCSFYDIDSIPIQKRQHPLLGTLILAIYFVSVSLYIPCVTIMCTTGLRKRSSYQLMILLGIIDIVDLTANSLIFGVLSISGAVFCSSSTLLYIHGLVCLSAWFGSTITTLILSINRCCELHSRYMADKFFSGKMNYFWIILVLLYMLGVPLFGIAPVFDGVMMSMFFNPHNAYFVDTEQTYASEWHTYHNMFVCVSHTTTYAIFIMLYVRRVSGAVRKTIRDKNTYIQVLTIGFFHFTASFSYVLEQFVPVGFYGCLAATFTYILSTALPPFVYITFNKSIKTSLLQIGKKIMPKDVRSYSATRPSTLTSSQDDHPLH</sequence>
<keyword evidence="1" id="KW-0472">Membrane</keyword>
<dbReference type="EMBL" id="CAJFCV020000004">
    <property type="protein sequence ID" value="CAG9119062.1"/>
    <property type="molecule type" value="Genomic_DNA"/>
</dbReference>
<dbReference type="EMBL" id="CAJFDI010000004">
    <property type="protein sequence ID" value="CAD5228453.1"/>
    <property type="molecule type" value="Genomic_DNA"/>
</dbReference>
<dbReference type="SUPFAM" id="SSF81321">
    <property type="entry name" value="Family A G protein-coupled receptor-like"/>
    <property type="match status" value="1"/>
</dbReference>
<feature type="transmembrane region" description="Helical" evidence="1">
    <location>
        <begin position="213"/>
        <end position="234"/>
    </location>
</feature>
<evidence type="ECO:0000313" key="2">
    <source>
        <dbReference type="EMBL" id="CAD5228453.1"/>
    </source>
</evidence>
<dbReference type="AlphaFoldDB" id="A0A7I8X9U8"/>
<name>A0A7I8X9U8_BURXY</name>
<comment type="caution">
    <text evidence="2">The sequence shown here is derived from an EMBL/GenBank/DDBJ whole genome shotgun (WGS) entry which is preliminary data.</text>
</comment>
<evidence type="ECO:0000313" key="3">
    <source>
        <dbReference type="Proteomes" id="UP000659654"/>
    </source>
</evidence>
<dbReference type="Proteomes" id="UP000659654">
    <property type="component" value="Unassembled WGS sequence"/>
</dbReference>
<reference evidence="2" key="1">
    <citation type="submission" date="2020-09" db="EMBL/GenBank/DDBJ databases">
        <authorList>
            <person name="Kikuchi T."/>
        </authorList>
    </citation>
    <scope>NUCLEOTIDE SEQUENCE</scope>
    <source>
        <strain evidence="2">Ka4C1</strain>
    </source>
</reference>
<dbReference type="Gene3D" id="1.20.1070.10">
    <property type="entry name" value="Rhodopsin 7-helix transmembrane proteins"/>
    <property type="match status" value="1"/>
</dbReference>
<dbReference type="PANTHER" id="PTHR23021:SF11">
    <property type="entry name" value="SERPENTINE RECEPTOR, CLASS T"/>
    <property type="match status" value="1"/>
</dbReference>
<feature type="transmembrane region" description="Helical" evidence="1">
    <location>
        <begin position="44"/>
        <end position="68"/>
    </location>
</feature>
<keyword evidence="1" id="KW-1133">Transmembrane helix</keyword>
<gene>
    <name evidence="2" type="ORF">BXYJ_LOCUS10452</name>
</gene>
<dbReference type="Proteomes" id="UP000582659">
    <property type="component" value="Unassembled WGS sequence"/>
</dbReference>